<reference evidence="1 2" key="1">
    <citation type="submission" date="2021-06" db="EMBL/GenBank/DDBJ databases">
        <authorList>
            <person name="Kallberg Y."/>
            <person name="Tangrot J."/>
            <person name="Rosling A."/>
        </authorList>
    </citation>
    <scope>NUCLEOTIDE SEQUENCE [LARGE SCALE GENOMIC DNA]</scope>
    <source>
        <strain evidence="1 2">120-4 pot B 10/14</strain>
    </source>
</reference>
<protein>
    <submittedName>
        <fullName evidence="1">12780_t:CDS:1</fullName>
    </submittedName>
</protein>
<dbReference type="EMBL" id="CAJVQB010004293">
    <property type="protein sequence ID" value="CAG8631965.1"/>
    <property type="molecule type" value="Genomic_DNA"/>
</dbReference>
<sequence length="53" mass="6138">MALNYVTLDFIMIKMKIVTSSSSNRKMVWRLAIELQKGEALFIKANLLNHKNN</sequence>
<organism evidence="1 2">
    <name type="scientific">Gigaspora margarita</name>
    <dbReference type="NCBI Taxonomy" id="4874"/>
    <lineage>
        <taxon>Eukaryota</taxon>
        <taxon>Fungi</taxon>
        <taxon>Fungi incertae sedis</taxon>
        <taxon>Mucoromycota</taxon>
        <taxon>Glomeromycotina</taxon>
        <taxon>Glomeromycetes</taxon>
        <taxon>Diversisporales</taxon>
        <taxon>Gigasporaceae</taxon>
        <taxon>Gigaspora</taxon>
    </lineage>
</organism>
<evidence type="ECO:0000313" key="2">
    <source>
        <dbReference type="Proteomes" id="UP000789901"/>
    </source>
</evidence>
<comment type="caution">
    <text evidence="1">The sequence shown here is derived from an EMBL/GenBank/DDBJ whole genome shotgun (WGS) entry which is preliminary data.</text>
</comment>
<evidence type="ECO:0000313" key="1">
    <source>
        <dbReference type="EMBL" id="CAG8631965.1"/>
    </source>
</evidence>
<proteinExistence type="predicted"/>
<gene>
    <name evidence="1" type="ORF">GMARGA_LOCUS8382</name>
</gene>
<name>A0ABN7UNU9_GIGMA</name>
<dbReference type="Proteomes" id="UP000789901">
    <property type="component" value="Unassembled WGS sequence"/>
</dbReference>
<accession>A0ABN7UNU9</accession>
<keyword evidence="2" id="KW-1185">Reference proteome</keyword>